<dbReference type="EMBL" id="BJUM01000018">
    <property type="protein sequence ID" value="GEK55273.1"/>
    <property type="molecule type" value="Genomic_DNA"/>
</dbReference>
<proteinExistence type="predicted"/>
<dbReference type="FunFam" id="3.30.70.270:FF:000001">
    <property type="entry name" value="Diguanylate cyclase domain protein"/>
    <property type="match status" value="1"/>
</dbReference>
<sequence>MLNALFKYKLAANLLFVNLLAGLTASTQIKNNNMNAYSDNKERKLIVRFFSSIGFIATFAMACNAFSHADPILGIMLLVSAGVYAWAFSLYRAVEKSATTILYNLYCLMLYLVVSGGAEGTGPIWIFIVSPVTYSVRGLKKGTVDIILFLLAVIAGFIITDKFNIYDYQPEQLPLRVVISFIIVALLSGFYERSREKYNEKIMALSQKNERLATIDHLTDLPNRRFMMKELAELKHVHKKTKQPYVILLADVDNFKRINDNYGHDFGDEALTQLATALKKSIPEQGVASRWGGEEFLIALPSCTKEQGQTIAEKIHQQLQKNHVRMYGKSIALTLSIGLVESQVETSIAQDIKLADELLYKAKEQGKNRTCS</sequence>
<dbReference type="Pfam" id="PF20966">
    <property type="entry name" value="MASE6"/>
    <property type="match status" value="1"/>
</dbReference>
<evidence type="ECO:0000259" key="5">
    <source>
        <dbReference type="PROSITE" id="PS50887"/>
    </source>
</evidence>
<dbReference type="GO" id="GO:0005886">
    <property type="term" value="C:plasma membrane"/>
    <property type="evidence" value="ECO:0007669"/>
    <property type="project" value="TreeGrafter"/>
</dbReference>
<dbReference type="PANTHER" id="PTHR45138">
    <property type="entry name" value="REGULATORY COMPONENTS OF SENSORY TRANSDUCTION SYSTEM"/>
    <property type="match status" value="1"/>
</dbReference>
<comment type="cofactor">
    <cofactor evidence="1">
        <name>Mg(2+)</name>
        <dbReference type="ChEBI" id="CHEBI:18420"/>
    </cofactor>
</comment>
<feature type="transmembrane region" description="Helical" evidence="4">
    <location>
        <begin position="103"/>
        <end position="126"/>
    </location>
</feature>
<evidence type="ECO:0000256" key="1">
    <source>
        <dbReference type="ARBA" id="ARBA00001946"/>
    </source>
</evidence>
<dbReference type="SUPFAM" id="SSF55073">
    <property type="entry name" value="Nucleotide cyclase"/>
    <property type="match status" value="1"/>
</dbReference>
<name>A0A510XW67_9GAMM</name>
<evidence type="ECO:0000313" key="7">
    <source>
        <dbReference type="Proteomes" id="UP000321419"/>
    </source>
</evidence>
<evidence type="ECO:0000313" key="6">
    <source>
        <dbReference type="EMBL" id="GEK55273.1"/>
    </source>
</evidence>
<feature type="transmembrane region" description="Helical" evidence="4">
    <location>
        <begin position="73"/>
        <end position="91"/>
    </location>
</feature>
<dbReference type="SMART" id="SM00267">
    <property type="entry name" value="GGDEF"/>
    <property type="match status" value="1"/>
</dbReference>
<evidence type="ECO:0000256" key="2">
    <source>
        <dbReference type="ARBA" id="ARBA00012528"/>
    </source>
</evidence>
<dbReference type="PANTHER" id="PTHR45138:SF9">
    <property type="entry name" value="DIGUANYLATE CYCLASE DGCM-RELATED"/>
    <property type="match status" value="1"/>
</dbReference>
<dbReference type="GO" id="GO:1902201">
    <property type="term" value="P:negative regulation of bacterial-type flagellum-dependent cell motility"/>
    <property type="evidence" value="ECO:0007669"/>
    <property type="project" value="TreeGrafter"/>
</dbReference>
<dbReference type="NCBIfam" id="TIGR00254">
    <property type="entry name" value="GGDEF"/>
    <property type="match status" value="1"/>
</dbReference>
<dbReference type="InterPro" id="IPR048435">
    <property type="entry name" value="MASE6"/>
</dbReference>
<evidence type="ECO:0000256" key="4">
    <source>
        <dbReference type="SAM" id="Phobius"/>
    </source>
</evidence>
<comment type="catalytic activity">
    <reaction evidence="3">
        <text>2 GTP = 3',3'-c-di-GMP + 2 diphosphate</text>
        <dbReference type="Rhea" id="RHEA:24898"/>
        <dbReference type="ChEBI" id="CHEBI:33019"/>
        <dbReference type="ChEBI" id="CHEBI:37565"/>
        <dbReference type="ChEBI" id="CHEBI:58805"/>
        <dbReference type="EC" id="2.7.7.65"/>
    </reaction>
</comment>
<feature type="domain" description="GGDEF" evidence="5">
    <location>
        <begin position="243"/>
        <end position="372"/>
    </location>
</feature>
<dbReference type="Proteomes" id="UP000321419">
    <property type="component" value="Unassembled WGS sequence"/>
</dbReference>
<gene>
    <name evidence="6" type="ORF">PES01_21180</name>
</gene>
<dbReference type="InterPro" id="IPR043128">
    <property type="entry name" value="Rev_trsase/Diguanyl_cyclase"/>
</dbReference>
<keyword evidence="4" id="KW-0472">Membrane</keyword>
<feature type="transmembrane region" description="Helical" evidence="4">
    <location>
        <begin position="173"/>
        <end position="191"/>
    </location>
</feature>
<feature type="transmembrane region" description="Helical" evidence="4">
    <location>
        <begin position="146"/>
        <end position="166"/>
    </location>
</feature>
<feature type="transmembrane region" description="Helical" evidence="4">
    <location>
        <begin position="45"/>
        <end position="67"/>
    </location>
</feature>
<dbReference type="EC" id="2.7.7.65" evidence="2"/>
<keyword evidence="4" id="KW-0812">Transmembrane</keyword>
<dbReference type="CDD" id="cd01949">
    <property type="entry name" value="GGDEF"/>
    <property type="match status" value="1"/>
</dbReference>
<dbReference type="PROSITE" id="PS50887">
    <property type="entry name" value="GGDEF"/>
    <property type="match status" value="1"/>
</dbReference>
<dbReference type="Pfam" id="PF00990">
    <property type="entry name" value="GGDEF"/>
    <property type="match status" value="1"/>
</dbReference>
<accession>A0A510XW67</accession>
<dbReference type="Gene3D" id="3.30.70.270">
    <property type="match status" value="1"/>
</dbReference>
<comment type="caution">
    <text evidence="6">The sequence shown here is derived from an EMBL/GenBank/DDBJ whole genome shotgun (WGS) entry which is preliminary data.</text>
</comment>
<protein>
    <recommendedName>
        <fullName evidence="2">diguanylate cyclase</fullName>
        <ecNumber evidence="2">2.7.7.65</ecNumber>
    </recommendedName>
</protein>
<keyword evidence="7" id="KW-1185">Reference proteome</keyword>
<dbReference type="GO" id="GO:0052621">
    <property type="term" value="F:diguanylate cyclase activity"/>
    <property type="evidence" value="ECO:0007669"/>
    <property type="project" value="UniProtKB-EC"/>
</dbReference>
<dbReference type="InterPro" id="IPR000160">
    <property type="entry name" value="GGDEF_dom"/>
</dbReference>
<dbReference type="InterPro" id="IPR050469">
    <property type="entry name" value="Diguanylate_Cyclase"/>
</dbReference>
<dbReference type="AlphaFoldDB" id="A0A510XW67"/>
<dbReference type="GO" id="GO:0043709">
    <property type="term" value="P:cell adhesion involved in single-species biofilm formation"/>
    <property type="evidence" value="ECO:0007669"/>
    <property type="project" value="TreeGrafter"/>
</dbReference>
<dbReference type="InterPro" id="IPR029787">
    <property type="entry name" value="Nucleotide_cyclase"/>
</dbReference>
<evidence type="ECO:0000256" key="3">
    <source>
        <dbReference type="ARBA" id="ARBA00034247"/>
    </source>
</evidence>
<reference evidence="6 7" key="1">
    <citation type="submission" date="2019-07" db="EMBL/GenBank/DDBJ databases">
        <title>Whole genome shotgun sequence of Pseudoalteromonas espejiana NBRC 102222.</title>
        <authorList>
            <person name="Hosoyama A."/>
            <person name="Uohara A."/>
            <person name="Ohji S."/>
            <person name="Ichikawa N."/>
        </authorList>
    </citation>
    <scope>NUCLEOTIDE SEQUENCE [LARGE SCALE GENOMIC DNA]</scope>
    <source>
        <strain evidence="6 7">NBRC 102222</strain>
    </source>
</reference>
<keyword evidence="4" id="KW-1133">Transmembrane helix</keyword>
<feature type="transmembrane region" description="Helical" evidence="4">
    <location>
        <begin position="6"/>
        <end position="25"/>
    </location>
</feature>
<organism evidence="6 7">
    <name type="scientific">Pseudoalteromonas espejiana</name>
    <dbReference type="NCBI Taxonomy" id="28107"/>
    <lineage>
        <taxon>Bacteria</taxon>
        <taxon>Pseudomonadati</taxon>
        <taxon>Pseudomonadota</taxon>
        <taxon>Gammaproteobacteria</taxon>
        <taxon>Alteromonadales</taxon>
        <taxon>Pseudoalteromonadaceae</taxon>
        <taxon>Pseudoalteromonas</taxon>
    </lineage>
</organism>